<evidence type="ECO:0000256" key="5">
    <source>
        <dbReference type="ARBA" id="ARBA00022729"/>
    </source>
</evidence>
<evidence type="ECO:0000259" key="9">
    <source>
        <dbReference type="Pfam" id="PF13229"/>
    </source>
</evidence>
<organism evidence="10 11">
    <name type="scientific">Tahibacter soli</name>
    <dbReference type="NCBI Taxonomy" id="2983605"/>
    <lineage>
        <taxon>Bacteria</taxon>
        <taxon>Pseudomonadati</taxon>
        <taxon>Pseudomonadota</taxon>
        <taxon>Gammaproteobacteria</taxon>
        <taxon>Lysobacterales</taxon>
        <taxon>Rhodanobacteraceae</taxon>
        <taxon>Tahibacter</taxon>
    </lineage>
</organism>
<dbReference type="AlphaFoldDB" id="A0A9X3YPA8"/>
<feature type="domain" description="Right handed beta helix" evidence="9">
    <location>
        <begin position="106"/>
        <end position="256"/>
    </location>
</feature>
<dbReference type="NCBIfam" id="NF041518">
    <property type="entry name" value="choice_anch_Q"/>
    <property type="match status" value="1"/>
</dbReference>
<dbReference type="RefSeq" id="WP_263545154.1">
    <property type="nucleotide sequence ID" value="NZ_JAOVZO020000018.1"/>
</dbReference>
<keyword evidence="4" id="KW-0964">Secreted</keyword>
<keyword evidence="7" id="KW-0998">Cell outer membrane</keyword>
<dbReference type="EMBL" id="JAOVZO020000018">
    <property type="protein sequence ID" value="MDC8014408.1"/>
    <property type="molecule type" value="Genomic_DNA"/>
</dbReference>
<accession>A0A9X3YPA8</accession>
<evidence type="ECO:0000256" key="7">
    <source>
        <dbReference type="ARBA" id="ARBA00023237"/>
    </source>
</evidence>
<feature type="chain" id="PRO_5040769770" evidence="8">
    <location>
        <begin position="28"/>
        <end position="397"/>
    </location>
</feature>
<comment type="caution">
    <text evidence="10">The sequence shown here is derived from an EMBL/GenBank/DDBJ whole genome shotgun (WGS) entry which is preliminary data.</text>
</comment>
<dbReference type="GO" id="GO:0009279">
    <property type="term" value="C:cell outer membrane"/>
    <property type="evidence" value="ECO:0007669"/>
    <property type="project" value="UniProtKB-SubCell"/>
</dbReference>
<keyword evidence="11" id="KW-1185">Reference proteome</keyword>
<evidence type="ECO:0000256" key="4">
    <source>
        <dbReference type="ARBA" id="ARBA00022525"/>
    </source>
</evidence>
<dbReference type="Pfam" id="PF13229">
    <property type="entry name" value="Beta_helix"/>
    <property type="match status" value="1"/>
</dbReference>
<feature type="signal peptide" evidence="8">
    <location>
        <begin position="1"/>
        <end position="27"/>
    </location>
</feature>
<protein>
    <submittedName>
        <fullName evidence="10">Right-handed parallel beta-helix repeat-containing protein</fullName>
    </submittedName>
</protein>
<keyword evidence="5 8" id="KW-0732">Signal</keyword>
<dbReference type="SUPFAM" id="SSF51126">
    <property type="entry name" value="Pectin lyase-like"/>
    <property type="match status" value="1"/>
</dbReference>
<gene>
    <name evidence="10" type="ORF">OD750_017830</name>
</gene>
<evidence type="ECO:0000256" key="2">
    <source>
        <dbReference type="ARBA" id="ARBA00004442"/>
    </source>
</evidence>
<dbReference type="SMART" id="SM00710">
    <property type="entry name" value="PbH1"/>
    <property type="match status" value="5"/>
</dbReference>
<dbReference type="Proteomes" id="UP001139971">
    <property type="component" value="Unassembled WGS sequence"/>
</dbReference>
<dbReference type="Gene3D" id="2.160.20.10">
    <property type="entry name" value="Single-stranded right-handed beta-helix, Pectin lyase-like"/>
    <property type="match status" value="1"/>
</dbReference>
<evidence type="ECO:0000313" key="11">
    <source>
        <dbReference type="Proteomes" id="UP001139971"/>
    </source>
</evidence>
<evidence type="ECO:0000256" key="6">
    <source>
        <dbReference type="ARBA" id="ARBA00023136"/>
    </source>
</evidence>
<dbReference type="InterPro" id="IPR003368">
    <property type="entry name" value="POMP_repeat"/>
</dbReference>
<proteinExistence type="predicted"/>
<evidence type="ECO:0000256" key="3">
    <source>
        <dbReference type="ARBA" id="ARBA00004613"/>
    </source>
</evidence>
<name>A0A9X3YPA8_9GAMM</name>
<evidence type="ECO:0000313" key="10">
    <source>
        <dbReference type="EMBL" id="MDC8014408.1"/>
    </source>
</evidence>
<evidence type="ECO:0000256" key="1">
    <source>
        <dbReference type="ARBA" id="ARBA00004196"/>
    </source>
</evidence>
<evidence type="ECO:0000256" key="8">
    <source>
        <dbReference type="SAM" id="SignalP"/>
    </source>
</evidence>
<dbReference type="InterPro" id="IPR059226">
    <property type="entry name" value="Choice_anch_Q_dom"/>
</dbReference>
<dbReference type="InterPro" id="IPR006626">
    <property type="entry name" value="PbH1"/>
</dbReference>
<dbReference type="InterPro" id="IPR011050">
    <property type="entry name" value="Pectin_lyase_fold/virulence"/>
</dbReference>
<comment type="subcellular location">
    <subcellularLocation>
        <location evidence="1">Cell envelope</location>
    </subcellularLocation>
    <subcellularLocation>
        <location evidence="2">Cell outer membrane</location>
    </subcellularLocation>
    <subcellularLocation>
        <location evidence="3">Secreted</location>
    </subcellularLocation>
</comment>
<dbReference type="GO" id="GO:0005576">
    <property type="term" value="C:extracellular region"/>
    <property type="evidence" value="ECO:0007669"/>
    <property type="project" value="UniProtKB-SubCell"/>
</dbReference>
<reference evidence="10" key="1">
    <citation type="submission" date="2023-02" db="EMBL/GenBank/DDBJ databases">
        <title>Tahibacter soli sp. nov. isolated from soil.</title>
        <authorList>
            <person name="Baek J.H."/>
            <person name="Lee J.K."/>
            <person name="Choi D.G."/>
            <person name="Jeon C.O."/>
        </authorList>
    </citation>
    <scope>NUCLEOTIDE SEQUENCE</scope>
    <source>
        <strain evidence="10">BL</strain>
    </source>
</reference>
<sequence length="397" mass="40330">MKPFPARCRAAAIDLLLAVGVNAPASAATLTVTSRLDAGPGTLRQAVADAHSGDTINFDFTWPAGIGITNAPLYITKNLNIVGPGADKLTIEGNLPDNPLLQNHFSSTVTISGVRIRHGGAGAIYIPGGALTLRDCAIVDNLGHAIIVSGSLTVDNCVFSGNQALDRSPSDFGGAIRTVTGTATISNSTFDSNESDDGCGAVFNGGDAMTIRNSTFSNNKTFGNNISQGGALCSPGALTVESSTFSGNYARGPGGAIRAGNGTLTGLTFKDNFSPQGSNSIYGGAGLVVRRSILENCNAQLGSGGDNIAGDASCFAASAELNDRVGLDPRLGELADNGGPTKTIALRAGSPAVDQVIVNAAGCAGTDQRGLPRPGGPRCDVGAVERDGDLLFDDRFE</sequence>
<dbReference type="InterPro" id="IPR039448">
    <property type="entry name" value="Beta_helix"/>
</dbReference>
<dbReference type="NCBIfam" id="TIGR01376">
    <property type="entry name" value="POMP_repeat"/>
    <property type="match status" value="1"/>
</dbReference>
<dbReference type="InterPro" id="IPR012334">
    <property type="entry name" value="Pectin_lyas_fold"/>
</dbReference>
<keyword evidence="6" id="KW-0472">Membrane</keyword>